<keyword evidence="11" id="KW-1185">Reference proteome</keyword>
<dbReference type="PROSITE" id="PS00728">
    <property type="entry name" value="AP_NUCLEASE_F1_3"/>
    <property type="match status" value="1"/>
</dbReference>
<feature type="binding site" evidence="7">
    <location>
        <position position="13"/>
    </location>
    <ligand>
        <name>Mg(2+)</name>
        <dbReference type="ChEBI" id="CHEBI:18420"/>
        <label>1</label>
    </ligand>
</feature>
<dbReference type="GO" id="GO:0046872">
    <property type="term" value="F:metal ion binding"/>
    <property type="evidence" value="ECO:0007669"/>
    <property type="project" value="UniProtKB-KW"/>
</dbReference>
<keyword evidence="5 7" id="KW-0460">Magnesium</keyword>
<dbReference type="GO" id="GO:0008311">
    <property type="term" value="F:double-stranded DNA 3'-5' DNA exonuclease activity"/>
    <property type="evidence" value="ECO:0007669"/>
    <property type="project" value="UniProtKB-EC"/>
</dbReference>
<feature type="binding site" evidence="7">
    <location>
        <position position="154"/>
    </location>
    <ligand>
        <name>Mg(2+)</name>
        <dbReference type="ChEBI" id="CHEBI:18420"/>
        <label>1</label>
    </ligand>
</feature>
<dbReference type="NCBIfam" id="TIGR00195">
    <property type="entry name" value="exoDNase_III"/>
    <property type="match status" value="1"/>
</dbReference>
<dbReference type="InterPro" id="IPR020848">
    <property type="entry name" value="AP_endonuclease_F1_CS"/>
</dbReference>
<proteinExistence type="inferred from homology"/>
<feature type="site" description="Important for catalytic activity" evidence="8">
    <location>
        <position position="225"/>
    </location>
</feature>
<dbReference type="AlphaFoldDB" id="X5H3S1"/>
<evidence type="ECO:0000256" key="7">
    <source>
        <dbReference type="PIRSR" id="PIRSR604808-2"/>
    </source>
</evidence>
<dbReference type="OrthoDB" id="9803914at2"/>
<feature type="binding site" evidence="7">
    <location>
        <position position="156"/>
    </location>
    <ligand>
        <name>Mg(2+)</name>
        <dbReference type="ChEBI" id="CHEBI:18420"/>
        <label>1</label>
    </ligand>
</feature>
<dbReference type="STRING" id="1286528.NHE_0395"/>
<dbReference type="HOGENOM" id="CLU_027539_0_1_5"/>
<dbReference type="PROSITE" id="PS51435">
    <property type="entry name" value="AP_NUCLEASE_F1_4"/>
    <property type="match status" value="1"/>
</dbReference>
<dbReference type="GO" id="GO:0004519">
    <property type="term" value="F:endonuclease activity"/>
    <property type="evidence" value="ECO:0007669"/>
    <property type="project" value="InterPro"/>
</dbReference>
<evidence type="ECO:0000256" key="8">
    <source>
        <dbReference type="PIRSR" id="PIRSR604808-3"/>
    </source>
</evidence>
<dbReference type="SUPFAM" id="SSF56219">
    <property type="entry name" value="DNase I-like"/>
    <property type="match status" value="1"/>
</dbReference>
<gene>
    <name evidence="10" type="primary">xth</name>
    <name evidence="10" type="ORF">NHE_0395</name>
</gene>
<comment type="cofactor">
    <cofactor evidence="7">
        <name>Mg(2+)</name>
        <dbReference type="ChEBI" id="CHEBI:18420"/>
    </cofactor>
    <cofactor evidence="7">
        <name>Mn(2+)</name>
        <dbReference type="ChEBI" id="CHEBI:29035"/>
    </cofactor>
    <text evidence="7">Probably binds two magnesium or manganese ions per subunit.</text>
</comment>
<comment type="similarity">
    <text evidence="2">Belongs to the DNA repair enzymes AP/ExoA family.</text>
</comment>
<dbReference type="PANTHER" id="PTHR43250">
    <property type="entry name" value="EXODEOXYRIBONUCLEASE III"/>
    <property type="match status" value="1"/>
</dbReference>
<evidence type="ECO:0000313" key="11">
    <source>
        <dbReference type="Proteomes" id="UP000023755"/>
    </source>
</evidence>
<feature type="active site" description="Proton acceptor" evidence="6">
    <location>
        <position position="255"/>
    </location>
</feature>
<dbReference type="PANTHER" id="PTHR43250:SF2">
    <property type="entry name" value="EXODEOXYRIBONUCLEASE III"/>
    <property type="match status" value="1"/>
</dbReference>
<name>X5H3S1_9RICK</name>
<feature type="domain" description="Endonuclease/exonuclease/phosphatase" evidence="9">
    <location>
        <begin position="10"/>
        <end position="255"/>
    </location>
</feature>
<evidence type="ECO:0000259" key="9">
    <source>
        <dbReference type="Pfam" id="PF03372"/>
    </source>
</evidence>
<dbReference type="Proteomes" id="UP000023755">
    <property type="component" value="Chromosome"/>
</dbReference>
<feature type="site" description="Interaction with DNA substrate" evidence="8">
    <location>
        <position position="255"/>
    </location>
</feature>
<feature type="binding site" evidence="7">
    <location>
        <position position="255"/>
    </location>
    <ligand>
        <name>Mg(2+)</name>
        <dbReference type="ChEBI" id="CHEBI:18420"/>
        <label>1</label>
    </ligand>
</feature>
<dbReference type="NCBIfam" id="TIGR00633">
    <property type="entry name" value="xth"/>
    <property type="match status" value="1"/>
</dbReference>
<evidence type="ECO:0000256" key="4">
    <source>
        <dbReference type="ARBA" id="ARBA00022801"/>
    </source>
</evidence>
<dbReference type="KEGG" id="nhm:NHE_0395"/>
<keyword evidence="3 7" id="KW-0479">Metal-binding</keyword>
<dbReference type="EC" id="3.1.11.2" evidence="10"/>
<accession>X5H3S1</accession>
<dbReference type="InterPro" id="IPR005135">
    <property type="entry name" value="Endo/exonuclease/phosphatase"/>
</dbReference>
<feature type="active site" evidence="6">
    <location>
        <position position="112"/>
    </location>
</feature>
<evidence type="ECO:0000256" key="5">
    <source>
        <dbReference type="ARBA" id="ARBA00022842"/>
    </source>
</evidence>
<sequence length="264" mass="30542">MNNHQLLKIATWNVNSIRQRVEPVQRFLLSEKIDVLLLQELKCQEESFPFQVFQDLSYNVILRCQKAYNGVAILSRFPIVKVSDSLVNDDEARYIEGTVEFPGKRIRLISIYVPNAQSPDSPRFEYKMQFHDALTRRITEYLSHANEILLLGGDINAAPENIDVYDHVKLDGCTGFHIKERNKLRELLNIGMFDTFRMKYPDKQEFSWWDYRGGGLQKNEGMRIDHILTSAEGADSLVDCYIVKSLRYIEKPSDHVPVVCVIAV</sequence>
<keyword evidence="7" id="KW-0464">Manganese</keyword>
<evidence type="ECO:0000313" key="10">
    <source>
        <dbReference type="EMBL" id="AHX11343.1"/>
    </source>
</evidence>
<dbReference type="RefSeq" id="WP_038559327.1">
    <property type="nucleotide sequence ID" value="NZ_CP007481.1"/>
</dbReference>
<comment type="cofactor">
    <cofactor evidence="1">
        <name>Mn(2+)</name>
        <dbReference type="ChEBI" id="CHEBI:29035"/>
    </cofactor>
</comment>
<evidence type="ECO:0000256" key="1">
    <source>
        <dbReference type="ARBA" id="ARBA00001936"/>
    </source>
</evidence>
<dbReference type="CDD" id="cd09086">
    <property type="entry name" value="ExoIII-like_AP-endo"/>
    <property type="match status" value="1"/>
</dbReference>
<keyword evidence="4 10" id="KW-0378">Hydrolase</keyword>
<dbReference type="InterPro" id="IPR004808">
    <property type="entry name" value="AP_endonuc_1"/>
</dbReference>
<protein>
    <submittedName>
        <fullName evidence="10">Exodeoxyribonuclease III</fullName>
        <ecNumber evidence="10">3.1.11.2</ecNumber>
    </submittedName>
</protein>
<feature type="active site" description="Proton donor/acceptor" evidence="6">
    <location>
        <position position="154"/>
    </location>
</feature>
<organism evidence="10 11">
    <name type="scientific">Neorickettsia helminthoeca str. Oregon</name>
    <dbReference type="NCBI Taxonomy" id="1286528"/>
    <lineage>
        <taxon>Bacteria</taxon>
        <taxon>Pseudomonadati</taxon>
        <taxon>Pseudomonadota</taxon>
        <taxon>Alphaproteobacteria</taxon>
        <taxon>Rickettsiales</taxon>
        <taxon>Anaplasmataceae</taxon>
        <taxon>Neorickettsia</taxon>
    </lineage>
</organism>
<feature type="site" description="Transition state stabilizer" evidence="8">
    <location>
        <position position="156"/>
    </location>
</feature>
<dbReference type="GO" id="GO:0006281">
    <property type="term" value="P:DNA repair"/>
    <property type="evidence" value="ECO:0007669"/>
    <property type="project" value="InterPro"/>
</dbReference>
<dbReference type="EMBL" id="CP007481">
    <property type="protein sequence ID" value="AHX11343.1"/>
    <property type="molecule type" value="Genomic_DNA"/>
</dbReference>
<feature type="binding site" evidence="7">
    <location>
        <position position="254"/>
    </location>
    <ligand>
        <name>Mg(2+)</name>
        <dbReference type="ChEBI" id="CHEBI:18420"/>
        <label>1</label>
    </ligand>
</feature>
<evidence type="ECO:0000256" key="6">
    <source>
        <dbReference type="PIRSR" id="PIRSR604808-1"/>
    </source>
</evidence>
<feature type="binding site" evidence="7">
    <location>
        <position position="40"/>
    </location>
    <ligand>
        <name>Mg(2+)</name>
        <dbReference type="ChEBI" id="CHEBI:18420"/>
        <label>1</label>
    </ligand>
</feature>
<dbReference type="Pfam" id="PF03372">
    <property type="entry name" value="Exo_endo_phos"/>
    <property type="match status" value="1"/>
</dbReference>
<evidence type="ECO:0000256" key="2">
    <source>
        <dbReference type="ARBA" id="ARBA00007092"/>
    </source>
</evidence>
<dbReference type="GO" id="GO:0003677">
    <property type="term" value="F:DNA binding"/>
    <property type="evidence" value="ECO:0007669"/>
    <property type="project" value="InterPro"/>
</dbReference>
<evidence type="ECO:0000256" key="3">
    <source>
        <dbReference type="ARBA" id="ARBA00022723"/>
    </source>
</evidence>
<dbReference type="InterPro" id="IPR036691">
    <property type="entry name" value="Endo/exonu/phosph_ase_sf"/>
</dbReference>
<dbReference type="Gene3D" id="3.60.10.10">
    <property type="entry name" value="Endonuclease/exonuclease/phosphatase"/>
    <property type="match status" value="1"/>
</dbReference>
<dbReference type="InterPro" id="IPR037493">
    <property type="entry name" value="ExoIII-like"/>
</dbReference>
<reference evidence="10 11" key="1">
    <citation type="submission" date="2014-03" db="EMBL/GenBank/DDBJ databases">
        <title>Sequencing and Comparison of Genomes and Transcriptome Profiles of Human Ehrlichiosis Agents.</title>
        <authorList>
            <person name="Lin M."/>
            <person name="Daugherty S.C."/>
            <person name="Nagaraj S."/>
            <person name="Cheng Z."/>
            <person name="Xiong Q."/>
            <person name="Lin F.-Y."/>
            <person name="Sengamalay N."/>
            <person name="Ott S."/>
            <person name="Godinez A."/>
            <person name="Tallon L.J."/>
            <person name="Sadzewicz L."/>
            <person name="Fraser C.M."/>
            <person name="Dunning Hotopp J.C."/>
            <person name="Rikihisa Y."/>
        </authorList>
    </citation>
    <scope>NUCLEOTIDE SEQUENCE [LARGE SCALE GENOMIC DNA]</scope>
    <source>
        <strain evidence="10 11">Oregon</strain>
    </source>
</reference>